<organism evidence="1 2">
    <name type="scientific">Belliella baltica (strain DSM 15883 / CIP 108006 / LMG 21964 / BA134)</name>
    <dbReference type="NCBI Taxonomy" id="866536"/>
    <lineage>
        <taxon>Bacteria</taxon>
        <taxon>Pseudomonadati</taxon>
        <taxon>Bacteroidota</taxon>
        <taxon>Cytophagia</taxon>
        <taxon>Cytophagales</taxon>
        <taxon>Cyclobacteriaceae</taxon>
        <taxon>Belliella</taxon>
    </lineage>
</organism>
<dbReference type="HOGENOM" id="CLU_3340668_0_0_10"/>
<reference evidence="2" key="1">
    <citation type="submission" date="2012-06" db="EMBL/GenBank/DDBJ databases">
        <title>The complete genome of Belliella baltica DSM 15883.</title>
        <authorList>
            <person name="Lucas S."/>
            <person name="Copeland A."/>
            <person name="Lapidus A."/>
            <person name="Goodwin L."/>
            <person name="Pitluck S."/>
            <person name="Peters L."/>
            <person name="Mikhailova N."/>
            <person name="Davenport K."/>
            <person name="Kyrpides N."/>
            <person name="Mavromatis K."/>
            <person name="Pagani I."/>
            <person name="Ivanova N."/>
            <person name="Ovchinnikova G."/>
            <person name="Zeytun A."/>
            <person name="Detter J.C."/>
            <person name="Han C."/>
            <person name="Land M."/>
            <person name="Hauser L."/>
            <person name="Markowitz V."/>
            <person name="Cheng J.-F."/>
            <person name="Hugenholtz P."/>
            <person name="Woyke T."/>
            <person name="Wu D."/>
            <person name="Tindall B."/>
            <person name="Pomrenke H."/>
            <person name="Brambilla E."/>
            <person name="Klenk H.-P."/>
            <person name="Eisen J.A."/>
        </authorList>
    </citation>
    <scope>NUCLEOTIDE SEQUENCE [LARGE SCALE GENOMIC DNA]</scope>
    <source>
        <strain evidence="2">DSM 15883 / CIP 108006 / LMG 21964 / BA134</strain>
    </source>
</reference>
<name>I3Z678_BELBD</name>
<dbReference type="STRING" id="866536.Belba_2179"/>
<proteinExistence type="predicted"/>
<sequence length="37" mass="4151">MIIKSFVVIDFSELFATIYLSNLLTDVTSYINHSAIA</sequence>
<dbReference type="AlphaFoldDB" id="I3Z678"/>
<dbReference type="Proteomes" id="UP000006050">
    <property type="component" value="Chromosome"/>
</dbReference>
<evidence type="ECO:0000313" key="1">
    <source>
        <dbReference type="EMBL" id="AFL84746.1"/>
    </source>
</evidence>
<keyword evidence="2" id="KW-1185">Reference proteome</keyword>
<evidence type="ECO:0000313" key="2">
    <source>
        <dbReference type="Proteomes" id="UP000006050"/>
    </source>
</evidence>
<dbReference type="EMBL" id="CP003281">
    <property type="protein sequence ID" value="AFL84746.1"/>
    <property type="molecule type" value="Genomic_DNA"/>
</dbReference>
<dbReference type="KEGG" id="bbd:Belba_2179"/>
<accession>I3Z678</accession>
<gene>
    <name evidence="1" type="ordered locus">Belba_2179</name>
</gene>
<protein>
    <submittedName>
        <fullName evidence="1">Uncharacterized protein</fullName>
    </submittedName>
</protein>